<organism evidence="1">
    <name type="scientific">hydrothermal vent metagenome</name>
    <dbReference type="NCBI Taxonomy" id="652676"/>
    <lineage>
        <taxon>unclassified sequences</taxon>
        <taxon>metagenomes</taxon>
        <taxon>ecological metagenomes</taxon>
    </lineage>
</organism>
<sequence length="60" mass="7068">MRFRTGDNLNIAENEAFLISDPEVRTLYRIAFQSTRSLYFSDPPDFDDILSRIQSQINRL</sequence>
<proteinExistence type="predicted"/>
<name>A0A3B0YSF9_9ZZZZ</name>
<accession>A0A3B0YSF9</accession>
<reference evidence="1" key="1">
    <citation type="submission" date="2018-06" db="EMBL/GenBank/DDBJ databases">
        <authorList>
            <person name="Zhirakovskaya E."/>
        </authorList>
    </citation>
    <scope>NUCLEOTIDE SEQUENCE</scope>
</reference>
<dbReference type="AlphaFoldDB" id="A0A3B0YSF9"/>
<evidence type="ECO:0000313" key="1">
    <source>
        <dbReference type="EMBL" id="VAW78182.1"/>
    </source>
</evidence>
<dbReference type="EMBL" id="UOFN01000091">
    <property type="protein sequence ID" value="VAW78182.1"/>
    <property type="molecule type" value="Genomic_DNA"/>
</dbReference>
<protein>
    <submittedName>
        <fullName evidence="1">Uncharacterized protein</fullName>
    </submittedName>
</protein>
<gene>
    <name evidence="1" type="ORF">MNBD_GAMMA15-2116</name>
</gene>